<gene>
    <name evidence="1" type="ORF">SSLN_LOCUS13138</name>
</gene>
<dbReference type="Proteomes" id="UP000275846">
    <property type="component" value="Unassembled WGS sequence"/>
</dbReference>
<accession>A0A183T9J0</accession>
<organism evidence="3">
    <name type="scientific">Schistocephalus solidus</name>
    <name type="common">Tapeworm</name>
    <dbReference type="NCBI Taxonomy" id="70667"/>
    <lineage>
        <taxon>Eukaryota</taxon>
        <taxon>Metazoa</taxon>
        <taxon>Spiralia</taxon>
        <taxon>Lophotrochozoa</taxon>
        <taxon>Platyhelminthes</taxon>
        <taxon>Cestoda</taxon>
        <taxon>Eucestoda</taxon>
        <taxon>Diphyllobothriidea</taxon>
        <taxon>Diphyllobothriidae</taxon>
        <taxon>Schistocephalus</taxon>
    </lineage>
</organism>
<reference evidence="3" key="1">
    <citation type="submission" date="2016-06" db="UniProtKB">
        <authorList>
            <consortium name="WormBaseParasite"/>
        </authorList>
    </citation>
    <scope>IDENTIFICATION</scope>
</reference>
<evidence type="ECO:0000313" key="3">
    <source>
        <dbReference type="WBParaSite" id="SSLN_0001364101-mRNA-1"/>
    </source>
</evidence>
<name>A0A183T9J0_SCHSO</name>
<sequence length="155" mass="16775">MCDLSWSISRDDKRRGLEGCQLTTTHRPRSQSNGCCVECLTGGLRARLQWLLLNAAYMARQGAASAAADTCILSRLGLLDSVVTLGSDCPRVIEEGERGRLVGSKRRNPPTLCHLAMEHTTDAWTVKCKFTLYQSLAPGPASGLRDFVVIQGPGG</sequence>
<dbReference type="AlphaFoldDB" id="A0A183T9J0"/>
<dbReference type="WBParaSite" id="SSLN_0001364101-mRNA-1">
    <property type="protein sequence ID" value="SSLN_0001364101-mRNA-1"/>
    <property type="gene ID" value="SSLN_0001364101"/>
</dbReference>
<protein>
    <submittedName>
        <fullName evidence="1 3">Uncharacterized protein</fullName>
    </submittedName>
</protein>
<reference evidence="1 2" key="2">
    <citation type="submission" date="2018-11" db="EMBL/GenBank/DDBJ databases">
        <authorList>
            <consortium name="Pathogen Informatics"/>
        </authorList>
    </citation>
    <scope>NUCLEOTIDE SEQUENCE [LARGE SCALE GENOMIC DNA]</scope>
    <source>
        <strain evidence="1 2">NST_G2</strain>
    </source>
</reference>
<keyword evidence="2" id="KW-1185">Reference proteome</keyword>
<evidence type="ECO:0000313" key="2">
    <source>
        <dbReference type="Proteomes" id="UP000275846"/>
    </source>
</evidence>
<evidence type="ECO:0000313" key="1">
    <source>
        <dbReference type="EMBL" id="VDL99523.1"/>
    </source>
</evidence>
<proteinExistence type="predicted"/>
<dbReference type="EMBL" id="UYSU01037831">
    <property type="protein sequence ID" value="VDL99523.1"/>
    <property type="molecule type" value="Genomic_DNA"/>
</dbReference>